<sequence>MEPLPSQQQVNGDFPLRPLSSPDNTATSEGAQIENQVLSSYGPDILTPFDLTIPFQERKGRIVDSNAFLNIFPGTNGIWEEQQLITFLFEKPPPQPWPHRVAGKPCFLSDVKDPFSLGSPSNLLFDQIPLHLSSRKSGPSLLKQYDFQQDPSIADLVFECIKAFFEGAKVLIAEVQYHGEDIVIILEWEIDEYQPVSEFPFEVAGCSCYYSTEDDLEYKKVSRIPWQDYSFSRSPFKNSDAACDALRPGVRLSSSKDPETGEYTTSSAGVLVSDSSGNMFMTVAIHGFFSAPNNQVYHPGPEGRVIGEVVDKIGHTGIALVKLAPGETFVNEPFQNPELPLWSPPPSLTRFHPNPDTDSLYTPVIMETWASGPIHGTAMGQVIKRTTDDDGKNAEWIKYRWIYKGQGGFNTPITNYCSGVWGSPVFTKQGEVIGFFGMVFSSGRWPVPLVNSYYAVSSSYLTKAGFTLV</sequence>
<dbReference type="AlphaFoldDB" id="A0A9W9KQB6"/>
<feature type="compositionally biased region" description="Polar residues" evidence="1">
    <location>
        <begin position="1"/>
        <end position="11"/>
    </location>
</feature>
<organism evidence="2 3">
    <name type="scientific">Penicillium angulare</name>
    <dbReference type="NCBI Taxonomy" id="116970"/>
    <lineage>
        <taxon>Eukaryota</taxon>
        <taxon>Fungi</taxon>
        <taxon>Dikarya</taxon>
        <taxon>Ascomycota</taxon>
        <taxon>Pezizomycotina</taxon>
        <taxon>Eurotiomycetes</taxon>
        <taxon>Eurotiomycetidae</taxon>
        <taxon>Eurotiales</taxon>
        <taxon>Aspergillaceae</taxon>
        <taxon>Penicillium</taxon>
    </lineage>
</organism>
<proteinExistence type="predicted"/>
<evidence type="ECO:0000313" key="2">
    <source>
        <dbReference type="EMBL" id="KAJ5113908.1"/>
    </source>
</evidence>
<dbReference type="OrthoDB" id="4155294at2759"/>
<dbReference type="Proteomes" id="UP001149165">
    <property type="component" value="Unassembled WGS sequence"/>
</dbReference>
<gene>
    <name evidence="2" type="ORF">N7456_002442</name>
</gene>
<evidence type="ECO:0000256" key="1">
    <source>
        <dbReference type="SAM" id="MobiDB-lite"/>
    </source>
</evidence>
<keyword evidence="3" id="KW-1185">Reference proteome</keyword>
<protein>
    <submittedName>
        <fullName evidence="2">Uncharacterized protein</fullName>
    </submittedName>
</protein>
<feature type="region of interest" description="Disordered" evidence="1">
    <location>
        <begin position="1"/>
        <end position="27"/>
    </location>
</feature>
<evidence type="ECO:0000313" key="3">
    <source>
        <dbReference type="Proteomes" id="UP001149165"/>
    </source>
</evidence>
<dbReference type="EMBL" id="JAPQKH010000002">
    <property type="protein sequence ID" value="KAJ5113908.1"/>
    <property type="molecule type" value="Genomic_DNA"/>
</dbReference>
<reference evidence="2" key="1">
    <citation type="submission" date="2022-11" db="EMBL/GenBank/DDBJ databases">
        <authorList>
            <person name="Petersen C."/>
        </authorList>
    </citation>
    <scope>NUCLEOTIDE SEQUENCE</scope>
    <source>
        <strain evidence="2">IBT 30069</strain>
    </source>
</reference>
<reference evidence="2" key="2">
    <citation type="journal article" date="2023" name="IMA Fungus">
        <title>Comparative genomic study of the Penicillium genus elucidates a diverse pangenome and 15 lateral gene transfer events.</title>
        <authorList>
            <person name="Petersen C."/>
            <person name="Sorensen T."/>
            <person name="Nielsen M.R."/>
            <person name="Sondergaard T.E."/>
            <person name="Sorensen J.L."/>
            <person name="Fitzpatrick D.A."/>
            <person name="Frisvad J.C."/>
            <person name="Nielsen K.L."/>
        </authorList>
    </citation>
    <scope>NUCLEOTIDE SEQUENCE</scope>
    <source>
        <strain evidence="2">IBT 30069</strain>
    </source>
</reference>
<accession>A0A9W9KQB6</accession>
<comment type="caution">
    <text evidence="2">The sequence shown here is derived from an EMBL/GenBank/DDBJ whole genome shotgun (WGS) entry which is preliminary data.</text>
</comment>
<name>A0A9W9KQB6_9EURO</name>